<dbReference type="PANTHER" id="PTHR43751">
    <property type="entry name" value="SULFATASE"/>
    <property type="match status" value="1"/>
</dbReference>
<dbReference type="InterPro" id="IPR017850">
    <property type="entry name" value="Alkaline_phosphatase_core_sf"/>
</dbReference>
<keyword evidence="4" id="KW-1185">Reference proteome</keyword>
<dbReference type="CDD" id="cd16027">
    <property type="entry name" value="SGSH"/>
    <property type="match status" value="1"/>
</dbReference>
<protein>
    <submittedName>
        <fullName evidence="3">Uncharacterized sulfatase</fullName>
    </submittedName>
</protein>
<proteinExistence type="predicted"/>
<dbReference type="PANTHER" id="PTHR43751:SF1">
    <property type="entry name" value="SULFATASE ATSG-RELATED"/>
    <property type="match status" value="1"/>
</dbReference>
<sequence length="531" mass="59740">MKKIKLLVIMLTAFGSIAVIIAWKEKQTAAPAKRPNILFVIADDQSYPYASIYGAKGVQTPAFDAVAKSGILFNNAFAAAPQCSPSRAAILTGKNIWQLEEAGTHSSYFPKKFQVFTNLLENAGYRIGYTGKPWGPGNWKDAGWERNPVGPEFNSKKLQPPTKGISNIDYFENFVDFYNQRKGDKPFFFWFGANEPHRVYEEGSARKAGKNIQEAFVPGFLPNDAVVQSDIEDYALEIEWFDTQLGKMIDFLKQKGELENTMIVVTSDNGMPFPSAKANLMEYGSHVPLAVSWPSKIKGGATSDDLVSLIDLAPTFLDIAGVKDAPAMTGKNLHDILFNKSFNKTNYRTCVLTGRERHTHARPDDVGYPSRAIRTDSFLLIWNIKPDRWPAGDPPPDNEEKPDPANKDIKAIGVGYNDIDDPSPTKLFMLENRNRWPDLFDDGFAKREEIQLFNIRNDAACLNNLANDKSYTAIKDALKDKLQQLLTEQHDPRMLGYGDIFESYPRFGLMRNFPGFKERGKYNPAYQNKKN</sequence>
<dbReference type="RefSeq" id="WP_090660580.1">
    <property type="nucleotide sequence ID" value="NZ_FOXQ01000010.1"/>
</dbReference>
<dbReference type="STRING" id="1465490.SAMN05444277_110100"/>
<evidence type="ECO:0000313" key="3">
    <source>
        <dbReference type="EMBL" id="SFQ38265.1"/>
    </source>
</evidence>
<dbReference type="Proteomes" id="UP000199031">
    <property type="component" value="Unassembled WGS sequence"/>
</dbReference>
<feature type="domain" description="Sulfatase N-terminal" evidence="2">
    <location>
        <begin position="35"/>
        <end position="322"/>
    </location>
</feature>
<reference evidence="3 4" key="1">
    <citation type="submission" date="2016-10" db="EMBL/GenBank/DDBJ databases">
        <authorList>
            <person name="de Groot N.N."/>
        </authorList>
    </citation>
    <scope>NUCLEOTIDE SEQUENCE [LARGE SCALE GENOMIC DNA]</scope>
    <source>
        <strain evidence="3 4">DSM 28286</strain>
    </source>
</reference>
<dbReference type="AlphaFoldDB" id="A0A1I5Y245"/>
<feature type="region of interest" description="Disordered" evidence="1">
    <location>
        <begin position="387"/>
        <end position="407"/>
    </location>
</feature>
<evidence type="ECO:0000259" key="2">
    <source>
        <dbReference type="Pfam" id="PF00884"/>
    </source>
</evidence>
<feature type="compositionally biased region" description="Basic and acidic residues" evidence="1">
    <location>
        <begin position="398"/>
        <end position="407"/>
    </location>
</feature>
<dbReference type="SUPFAM" id="SSF53649">
    <property type="entry name" value="Alkaline phosphatase-like"/>
    <property type="match status" value="1"/>
</dbReference>
<dbReference type="EMBL" id="FOXQ01000010">
    <property type="protein sequence ID" value="SFQ38265.1"/>
    <property type="molecule type" value="Genomic_DNA"/>
</dbReference>
<gene>
    <name evidence="3" type="ORF">SAMN05444277_110100</name>
</gene>
<dbReference type="OrthoDB" id="975025at2"/>
<dbReference type="Pfam" id="PF00884">
    <property type="entry name" value="Sulfatase"/>
    <property type="match status" value="1"/>
</dbReference>
<dbReference type="InterPro" id="IPR052701">
    <property type="entry name" value="GAG_Ulvan_Degrading_Sulfatases"/>
</dbReference>
<name>A0A1I5Y245_9BACT</name>
<dbReference type="Gene3D" id="3.40.720.10">
    <property type="entry name" value="Alkaline Phosphatase, subunit A"/>
    <property type="match status" value="1"/>
</dbReference>
<evidence type="ECO:0000313" key="4">
    <source>
        <dbReference type="Proteomes" id="UP000199031"/>
    </source>
</evidence>
<accession>A0A1I5Y245</accession>
<dbReference type="InterPro" id="IPR000917">
    <property type="entry name" value="Sulfatase_N"/>
</dbReference>
<evidence type="ECO:0000256" key="1">
    <source>
        <dbReference type="SAM" id="MobiDB-lite"/>
    </source>
</evidence>
<organism evidence="3 4">
    <name type="scientific">Parafilimonas terrae</name>
    <dbReference type="NCBI Taxonomy" id="1465490"/>
    <lineage>
        <taxon>Bacteria</taxon>
        <taxon>Pseudomonadati</taxon>
        <taxon>Bacteroidota</taxon>
        <taxon>Chitinophagia</taxon>
        <taxon>Chitinophagales</taxon>
        <taxon>Chitinophagaceae</taxon>
        <taxon>Parafilimonas</taxon>
    </lineage>
</organism>